<dbReference type="GO" id="GO:0005654">
    <property type="term" value="C:nucleoplasm"/>
    <property type="evidence" value="ECO:0007669"/>
    <property type="project" value="TreeGrafter"/>
</dbReference>
<dbReference type="EMBL" id="JMSN01000051">
    <property type="protein sequence ID" value="KDN44518.1"/>
    <property type="molecule type" value="Genomic_DNA"/>
</dbReference>
<dbReference type="Pfam" id="PF02301">
    <property type="entry name" value="HORMA"/>
    <property type="match status" value="1"/>
</dbReference>
<keyword evidence="3" id="KW-0132">Cell division</keyword>
<dbReference type="GO" id="GO:0007094">
    <property type="term" value="P:mitotic spindle assembly checkpoint signaling"/>
    <property type="evidence" value="ECO:0007669"/>
    <property type="project" value="TreeGrafter"/>
</dbReference>
<dbReference type="FunCoup" id="A0A066VW56">
    <property type="interactions" value="644"/>
</dbReference>
<evidence type="ECO:0000313" key="9">
    <source>
        <dbReference type="EMBL" id="KDN44518.1"/>
    </source>
</evidence>
<dbReference type="Proteomes" id="UP000027361">
    <property type="component" value="Unassembled WGS sequence"/>
</dbReference>
<dbReference type="Gene3D" id="3.30.900.10">
    <property type="entry name" value="HORMA domain"/>
    <property type="match status" value="1"/>
</dbReference>
<keyword evidence="4" id="KW-0498">Mitosis</keyword>
<comment type="similarity">
    <text evidence="2">Belongs to the MAD2 family.</text>
</comment>
<dbReference type="GO" id="GO:0005737">
    <property type="term" value="C:cytoplasm"/>
    <property type="evidence" value="ECO:0007669"/>
    <property type="project" value="TreeGrafter"/>
</dbReference>
<evidence type="ECO:0000313" key="10">
    <source>
        <dbReference type="Proteomes" id="UP000027361"/>
    </source>
</evidence>
<dbReference type="GeneID" id="25266053"/>
<comment type="subcellular location">
    <subcellularLocation>
        <location evidence="1">Nucleus</location>
    </subcellularLocation>
</comment>
<evidence type="ECO:0000256" key="6">
    <source>
        <dbReference type="ARBA" id="ARBA00023306"/>
    </source>
</evidence>
<gene>
    <name evidence="9" type="ORF">K437DRAFT_268767</name>
</gene>
<dbReference type="HOGENOM" id="CLU_072097_0_0_1"/>
<proteinExistence type="inferred from homology"/>
<dbReference type="InParanoid" id="A0A066VW56"/>
<accession>A0A066VW56</accession>
<organism evidence="9 10">
    <name type="scientific">Tilletiaria anomala (strain ATCC 24038 / CBS 436.72 / UBC 951)</name>
    <dbReference type="NCBI Taxonomy" id="1037660"/>
    <lineage>
        <taxon>Eukaryota</taxon>
        <taxon>Fungi</taxon>
        <taxon>Dikarya</taxon>
        <taxon>Basidiomycota</taxon>
        <taxon>Ustilaginomycotina</taxon>
        <taxon>Exobasidiomycetes</taxon>
        <taxon>Georgefischeriales</taxon>
        <taxon>Tilletiariaceae</taxon>
        <taxon>Tilletiaria</taxon>
    </lineage>
</organism>
<dbReference type="PANTHER" id="PTHR11842:SF11">
    <property type="entry name" value="MITOTIC SPINDLE ASSEMBLY CHECKPOINT PROTEIN MAD2A"/>
    <property type="match status" value="1"/>
</dbReference>
<dbReference type="OrthoDB" id="1806at2759"/>
<dbReference type="GO" id="GO:0000776">
    <property type="term" value="C:kinetochore"/>
    <property type="evidence" value="ECO:0007669"/>
    <property type="project" value="TreeGrafter"/>
</dbReference>
<feature type="region of interest" description="Disordered" evidence="7">
    <location>
        <begin position="115"/>
        <end position="144"/>
    </location>
</feature>
<dbReference type="PANTHER" id="PTHR11842">
    <property type="entry name" value="MITOTIC SPINDLE ASSEMBLY CHECKPOINT PROTEIN MAD2"/>
    <property type="match status" value="1"/>
</dbReference>
<comment type="caution">
    <text evidence="9">The sequence shown here is derived from an EMBL/GenBank/DDBJ whole genome shotgun (WGS) entry which is preliminary data.</text>
</comment>
<keyword evidence="6" id="KW-0131">Cell cycle</keyword>
<dbReference type="STRING" id="1037660.A0A066VW56"/>
<dbReference type="FunFam" id="3.30.900.10:FF:000002">
    <property type="entry name" value="Mitotic spindle assembly checkpoint protein MAD2A"/>
    <property type="match status" value="1"/>
</dbReference>
<dbReference type="InterPro" id="IPR036570">
    <property type="entry name" value="HORMA_dom_sf"/>
</dbReference>
<dbReference type="OMA" id="WQFDVEI"/>
<protein>
    <submittedName>
        <fullName evidence="9">DNA-binding protein</fullName>
    </submittedName>
</protein>
<evidence type="ECO:0000256" key="1">
    <source>
        <dbReference type="ARBA" id="ARBA00004123"/>
    </source>
</evidence>
<reference evidence="9 10" key="1">
    <citation type="submission" date="2014-05" db="EMBL/GenBank/DDBJ databases">
        <title>Draft genome sequence of a rare smut relative, Tilletiaria anomala UBC 951.</title>
        <authorList>
            <consortium name="DOE Joint Genome Institute"/>
            <person name="Toome M."/>
            <person name="Kuo A."/>
            <person name="Henrissat B."/>
            <person name="Lipzen A."/>
            <person name="Tritt A."/>
            <person name="Yoshinaga Y."/>
            <person name="Zane M."/>
            <person name="Barry K."/>
            <person name="Grigoriev I.V."/>
            <person name="Spatafora J.W."/>
            <person name="Aimea M.C."/>
        </authorList>
    </citation>
    <scope>NUCLEOTIDE SEQUENCE [LARGE SCALE GENOMIC DNA]</scope>
    <source>
        <strain evidence="9 10">UBC 951</strain>
    </source>
</reference>
<dbReference type="InterPro" id="IPR003511">
    <property type="entry name" value="HORMA_dom"/>
</dbReference>
<feature type="domain" description="HORMA" evidence="8">
    <location>
        <begin position="18"/>
        <end position="225"/>
    </location>
</feature>
<dbReference type="SUPFAM" id="SSF56019">
    <property type="entry name" value="The spindle assembly checkpoint protein mad2"/>
    <property type="match status" value="1"/>
</dbReference>
<evidence type="ECO:0000259" key="8">
    <source>
        <dbReference type="PROSITE" id="PS50815"/>
    </source>
</evidence>
<keyword evidence="10" id="KW-1185">Reference proteome</keyword>
<dbReference type="PROSITE" id="PS50815">
    <property type="entry name" value="HORMA"/>
    <property type="match status" value="1"/>
</dbReference>
<evidence type="ECO:0000256" key="4">
    <source>
        <dbReference type="ARBA" id="ARBA00022776"/>
    </source>
</evidence>
<dbReference type="GO" id="GO:0051301">
    <property type="term" value="P:cell division"/>
    <property type="evidence" value="ECO:0007669"/>
    <property type="project" value="UniProtKB-KW"/>
</dbReference>
<dbReference type="AlphaFoldDB" id="A0A066VW56"/>
<evidence type="ECO:0000256" key="7">
    <source>
        <dbReference type="SAM" id="MobiDB-lite"/>
    </source>
</evidence>
<evidence type="ECO:0000256" key="2">
    <source>
        <dbReference type="ARBA" id="ARBA00010348"/>
    </source>
</evidence>
<dbReference type="GO" id="GO:0003677">
    <property type="term" value="F:DNA binding"/>
    <property type="evidence" value="ECO:0007669"/>
    <property type="project" value="UniProtKB-KW"/>
</dbReference>
<evidence type="ECO:0000256" key="5">
    <source>
        <dbReference type="ARBA" id="ARBA00023242"/>
    </source>
</evidence>
<name>A0A066VW56_TILAU</name>
<keyword evidence="5" id="KW-0539">Nucleus</keyword>
<keyword evidence="9" id="KW-0238">DNA-binding</keyword>
<sequence>MATKQATAAPTRSHLSLKGSTAIVHEFFSYSLQSILYQRELYPPEDFKAVKKYGLQILVATDEELQEYLEKSMAQIKQWLEQGSIERLVVAIIEKGSGEVRERWQFDVQVTAKGTDEAQDGKENVNPVASSAPVTTKGKKEGKQKTDADVRAEIAAIIKQITASCTFLPLLDEECAFQILAYTKSTAPVPDEWVISSPQLIDEKKAEQVRLRSFSTAVHRVEAMVAYRRDVEDEDGE</sequence>
<dbReference type="GO" id="GO:0033597">
    <property type="term" value="C:mitotic checkpoint complex"/>
    <property type="evidence" value="ECO:0007669"/>
    <property type="project" value="UniProtKB-ARBA"/>
</dbReference>
<dbReference type="RefSeq" id="XP_013242792.1">
    <property type="nucleotide sequence ID" value="XM_013387338.1"/>
</dbReference>
<dbReference type="InterPro" id="IPR045091">
    <property type="entry name" value="Mad2-like"/>
</dbReference>
<evidence type="ECO:0000256" key="3">
    <source>
        <dbReference type="ARBA" id="ARBA00022618"/>
    </source>
</evidence>